<evidence type="ECO:0000313" key="3">
    <source>
        <dbReference type="Proteomes" id="UP000282060"/>
    </source>
</evidence>
<dbReference type="OrthoDB" id="5772022at2"/>
<dbReference type="AlphaFoldDB" id="A0A431WFT2"/>
<gene>
    <name evidence="2" type="ORF">EKG39_00825</name>
</gene>
<name>A0A431WFT2_9GAMM</name>
<feature type="transmembrane region" description="Helical" evidence="1">
    <location>
        <begin position="35"/>
        <end position="53"/>
    </location>
</feature>
<sequence length="74" mass="8016">MIFFSINEAVLVVAGVLLISGVVMGNLAFRSGLGVKRWTLIGLILGPVGYPLFNTHKRFAMKRAAGKRASTIRL</sequence>
<keyword evidence="1" id="KW-0812">Transmembrane</keyword>
<keyword evidence="3" id="KW-1185">Reference proteome</keyword>
<reference evidence="2 3" key="1">
    <citation type="submission" date="2018-12" db="EMBL/GenBank/DDBJ databases">
        <authorList>
            <person name="Yu L."/>
        </authorList>
    </citation>
    <scope>NUCLEOTIDE SEQUENCE [LARGE SCALE GENOMIC DNA]</scope>
    <source>
        <strain evidence="2 3">HAW-EB5</strain>
    </source>
</reference>
<dbReference type="RefSeq" id="WP_126503325.1">
    <property type="nucleotide sequence ID" value="NZ_RXNV01000001.1"/>
</dbReference>
<feature type="transmembrane region" description="Helical" evidence="1">
    <location>
        <begin position="9"/>
        <end position="29"/>
    </location>
</feature>
<evidence type="ECO:0000256" key="1">
    <source>
        <dbReference type="SAM" id="Phobius"/>
    </source>
</evidence>
<evidence type="ECO:0000313" key="2">
    <source>
        <dbReference type="EMBL" id="RTR34255.1"/>
    </source>
</evidence>
<proteinExistence type="predicted"/>
<organism evidence="2 3">
    <name type="scientific">Shewanella atlantica</name>
    <dbReference type="NCBI Taxonomy" id="271099"/>
    <lineage>
        <taxon>Bacteria</taxon>
        <taxon>Pseudomonadati</taxon>
        <taxon>Pseudomonadota</taxon>
        <taxon>Gammaproteobacteria</taxon>
        <taxon>Alteromonadales</taxon>
        <taxon>Shewanellaceae</taxon>
        <taxon>Shewanella</taxon>
    </lineage>
</organism>
<dbReference type="EMBL" id="RXNV01000001">
    <property type="protein sequence ID" value="RTR34255.1"/>
    <property type="molecule type" value="Genomic_DNA"/>
</dbReference>
<protein>
    <submittedName>
        <fullName evidence="2">Uncharacterized protein</fullName>
    </submittedName>
</protein>
<accession>A0A431WFT2</accession>
<comment type="caution">
    <text evidence="2">The sequence shown here is derived from an EMBL/GenBank/DDBJ whole genome shotgun (WGS) entry which is preliminary data.</text>
</comment>
<keyword evidence="1" id="KW-1133">Transmembrane helix</keyword>
<dbReference type="Proteomes" id="UP000282060">
    <property type="component" value="Unassembled WGS sequence"/>
</dbReference>
<keyword evidence="1" id="KW-0472">Membrane</keyword>